<dbReference type="RefSeq" id="WP_149189250.1">
    <property type="nucleotide sequence ID" value="NZ_VTOZ01000015.1"/>
</dbReference>
<protein>
    <submittedName>
        <fullName evidence="1">RNA polymerase subunit sigma-70</fullName>
    </submittedName>
</protein>
<reference evidence="1 2" key="1">
    <citation type="submission" date="2019-08" db="EMBL/GenBank/DDBJ databases">
        <title>Selenomonas sp. mPRGC5 and Selenomonas sp. mPRGC8 isolated from ruminal fluid of dairy goat (Capra hircus).</title>
        <authorList>
            <person name="Poothong S."/>
            <person name="Nuengjamnong C."/>
            <person name="Tanasupawat S."/>
        </authorList>
    </citation>
    <scope>NUCLEOTIDE SEQUENCE [LARGE SCALE GENOMIC DNA]</scope>
    <source>
        <strain evidence="2">mPRGC8</strain>
    </source>
</reference>
<gene>
    <name evidence="1" type="ORF">FZ041_08385</name>
</gene>
<evidence type="ECO:0000313" key="1">
    <source>
        <dbReference type="EMBL" id="TYZ28455.1"/>
    </source>
</evidence>
<dbReference type="Proteomes" id="UP000322783">
    <property type="component" value="Unassembled WGS sequence"/>
</dbReference>
<organism evidence="1 2">
    <name type="scientific">Selenomonas caprae</name>
    <dbReference type="NCBI Taxonomy" id="2606905"/>
    <lineage>
        <taxon>Bacteria</taxon>
        <taxon>Bacillati</taxon>
        <taxon>Bacillota</taxon>
        <taxon>Negativicutes</taxon>
        <taxon>Selenomonadales</taxon>
        <taxon>Selenomonadaceae</taxon>
        <taxon>Selenomonas</taxon>
    </lineage>
</organism>
<evidence type="ECO:0000313" key="2">
    <source>
        <dbReference type="Proteomes" id="UP000322783"/>
    </source>
</evidence>
<dbReference type="EMBL" id="VTOZ01000015">
    <property type="protein sequence ID" value="TYZ28455.1"/>
    <property type="molecule type" value="Genomic_DNA"/>
</dbReference>
<sequence length="124" mass="13925">MTEKQQENIKALRQSGLGYKKIAAALSLSENTVKSYCIRKNLKSGNSQHVCLQCHKAIEQPLGNTKKKFCSDACRIKWWNHHTEVMKANAVCAHCGKPFHGRAGRKYCSHACYIAERFGEANVS</sequence>
<keyword evidence="2" id="KW-1185">Reference proteome</keyword>
<proteinExistence type="predicted"/>
<dbReference type="AlphaFoldDB" id="A0A5D6WMV6"/>
<comment type="caution">
    <text evidence="1">The sequence shown here is derived from an EMBL/GenBank/DDBJ whole genome shotgun (WGS) entry which is preliminary data.</text>
</comment>
<name>A0A5D6WMV6_9FIRM</name>
<dbReference type="Gene3D" id="1.10.10.60">
    <property type="entry name" value="Homeodomain-like"/>
    <property type="match status" value="1"/>
</dbReference>
<accession>A0A5D6WMV6</accession>